<dbReference type="PROSITE" id="PS50043">
    <property type="entry name" value="HTH_LUXR_2"/>
    <property type="match status" value="1"/>
</dbReference>
<evidence type="ECO:0000256" key="2">
    <source>
        <dbReference type="ARBA" id="ARBA00023125"/>
    </source>
</evidence>
<dbReference type="PRINTS" id="PR00038">
    <property type="entry name" value="HTHLUXR"/>
</dbReference>
<dbReference type="Gene3D" id="1.10.10.10">
    <property type="entry name" value="Winged helix-like DNA-binding domain superfamily/Winged helix DNA-binding domain"/>
    <property type="match status" value="1"/>
</dbReference>
<keyword evidence="2" id="KW-0238">DNA-binding</keyword>
<evidence type="ECO:0000313" key="6">
    <source>
        <dbReference type="Proteomes" id="UP000053244"/>
    </source>
</evidence>
<organism evidence="5 6">
    <name type="scientific">Actinoplanes awajinensis subsp. mycoplanecinus</name>
    <dbReference type="NCBI Taxonomy" id="135947"/>
    <lineage>
        <taxon>Bacteria</taxon>
        <taxon>Bacillati</taxon>
        <taxon>Actinomycetota</taxon>
        <taxon>Actinomycetes</taxon>
        <taxon>Micromonosporales</taxon>
        <taxon>Micromonosporaceae</taxon>
        <taxon>Actinoplanes</taxon>
    </lineage>
</organism>
<proteinExistence type="predicted"/>
<dbReference type="AlphaFoldDB" id="A0A0X3V3W8"/>
<accession>A0A0X3V3W8</accession>
<keyword evidence="1" id="KW-0805">Transcription regulation</keyword>
<evidence type="ECO:0000259" key="4">
    <source>
        <dbReference type="PROSITE" id="PS50043"/>
    </source>
</evidence>
<dbReference type="PANTHER" id="PTHR44688">
    <property type="entry name" value="DNA-BINDING TRANSCRIPTIONAL ACTIVATOR DEVR_DOSR"/>
    <property type="match status" value="1"/>
</dbReference>
<dbReference type="Pfam" id="PF00196">
    <property type="entry name" value="GerE"/>
    <property type="match status" value="1"/>
</dbReference>
<evidence type="ECO:0000313" key="5">
    <source>
        <dbReference type="EMBL" id="KUL39430.1"/>
    </source>
</evidence>
<dbReference type="InterPro" id="IPR016032">
    <property type="entry name" value="Sig_transdc_resp-reg_C-effctor"/>
</dbReference>
<dbReference type="SMART" id="SM00421">
    <property type="entry name" value="HTH_LUXR"/>
    <property type="match status" value="1"/>
</dbReference>
<sequence length="80" mass="9173">MTHRELEILGFIIDGRANQHIARTLFITERTVAAHMEHIRAKLEAPTRTVAAVRSLHLALYIPRQLTEAAELTRNRRPAH</sequence>
<keyword evidence="3" id="KW-0804">Transcription</keyword>
<dbReference type="PANTHER" id="PTHR44688:SF16">
    <property type="entry name" value="DNA-BINDING TRANSCRIPTIONAL ACTIVATOR DEVR_DOSR"/>
    <property type="match status" value="1"/>
</dbReference>
<dbReference type="CDD" id="cd06170">
    <property type="entry name" value="LuxR_C_like"/>
    <property type="match status" value="1"/>
</dbReference>
<evidence type="ECO:0000256" key="3">
    <source>
        <dbReference type="ARBA" id="ARBA00023163"/>
    </source>
</evidence>
<dbReference type="InterPro" id="IPR036388">
    <property type="entry name" value="WH-like_DNA-bd_sf"/>
</dbReference>
<evidence type="ECO:0000256" key="1">
    <source>
        <dbReference type="ARBA" id="ARBA00023015"/>
    </source>
</evidence>
<dbReference type="InterPro" id="IPR000792">
    <property type="entry name" value="Tscrpt_reg_LuxR_C"/>
</dbReference>
<name>A0A0X3V3W8_9ACTN</name>
<dbReference type="Proteomes" id="UP000053244">
    <property type="component" value="Unassembled WGS sequence"/>
</dbReference>
<protein>
    <recommendedName>
        <fullName evidence="4">HTH luxR-type domain-containing protein</fullName>
    </recommendedName>
</protein>
<dbReference type="GO" id="GO:0006355">
    <property type="term" value="P:regulation of DNA-templated transcription"/>
    <property type="evidence" value="ECO:0007669"/>
    <property type="project" value="InterPro"/>
</dbReference>
<dbReference type="SUPFAM" id="SSF46894">
    <property type="entry name" value="C-terminal effector domain of the bipartite response regulators"/>
    <property type="match status" value="1"/>
</dbReference>
<keyword evidence="6" id="KW-1185">Reference proteome</keyword>
<dbReference type="EMBL" id="LLZH01000049">
    <property type="protein sequence ID" value="KUL39430.1"/>
    <property type="molecule type" value="Genomic_DNA"/>
</dbReference>
<feature type="domain" description="HTH luxR-type" evidence="4">
    <location>
        <begin position="1"/>
        <end position="59"/>
    </location>
</feature>
<gene>
    <name evidence="5" type="ORF">ADL15_09770</name>
</gene>
<comment type="caution">
    <text evidence="5">The sequence shown here is derived from an EMBL/GenBank/DDBJ whole genome shotgun (WGS) entry which is preliminary data.</text>
</comment>
<dbReference type="PROSITE" id="PS00622">
    <property type="entry name" value="HTH_LUXR_1"/>
    <property type="match status" value="1"/>
</dbReference>
<dbReference type="GO" id="GO:0003677">
    <property type="term" value="F:DNA binding"/>
    <property type="evidence" value="ECO:0007669"/>
    <property type="project" value="UniProtKB-KW"/>
</dbReference>
<reference evidence="5 6" key="1">
    <citation type="submission" date="2015-10" db="EMBL/GenBank/DDBJ databases">
        <authorList>
            <person name="Gilbert D.G."/>
        </authorList>
    </citation>
    <scope>NUCLEOTIDE SEQUENCE [LARGE SCALE GENOMIC DNA]</scope>
    <source>
        <strain evidence="5 6">NRRL B-16712</strain>
    </source>
</reference>